<dbReference type="SUPFAM" id="SSF56112">
    <property type="entry name" value="Protein kinase-like (PK-like)"/>
    <property type="match status" value="1"/>
</dbReference>
<dbReference type="SMART" id="SM00220">
    <property type="entry name" value="S_TKc"/>
    <property type="match status" value="1"/>
</dbReference>
<dbReference type="Proteomes" id="UP001201873">
    <property type="component" value="Unassembled WGS sequence"/>
</dbReference>
<evidence type="ECO:0000256" key="1">
    <source>
        <dbReference type="ARBA" id="ARBA00012513"/>
    </source>
</evidence>
<dbReference type="InterPro" id="IPR008271">
    <property type="entry name" value="Ser/Thr_kinase_AS"/>
</dbReference>
<dbReference type="InterPro" id="IPR011009">
    <property type="entry name" value="Kinase-like_dom_sf"/>
</dbReference>
<evidence type="ECO:0000256" key="6">
    <source>
        <dbReference type="ARBA" id="ARBA00022777"/>
    </source>
</evidence>
<dbReference type="RefSeq" id="WP_248823564.1">
    <property type="nucleotide sequence ID" value="NZ_JALKFT010000003.1"/>
</dbReference>
<feature type="binding site" evidence="8">
    <location>
        <position position="47"/>
    </location>
    <ligand>
        <name>ATP</name>
        <dbReference type="ChEBI" id="CHEBI:30616"/>
    </ligand>
</feature>
<dbReference type="Gene3D" id="2.120.10.30">
    <property type="entry name" value="TolB, C-terminal domain"/>
    <property type="match status" value="3"/>
</dbReference>
<keyword evidence="12" id="KW-1185">Reference proteome</keyword>
<evidence type="ECO:0000256" key="3">
    <source>
        <dbReference type="ARBA" id="ARBA00022679"/>
    </source>
</evidence>
<dbReference type="CDD" id="cd14014">
    <property type="entry name" value="STKc_PknB_like"/>
    <property type="match status" value="1"/>
</dbReference>
<organism evidence="11 12">
    <name type="scientific">Frankia umida</name>
    <dbReference type="NCBI Taxonomy" id="573489"/>
    <lineage>
        <taxon>Bacteria</taxon>
        <taxon>Bacillati</taxon>
        <taxon>Actinomycetota</taxon>
        <taxon>Actinomycetes</taxon>
        <taxon>Frankiales</taxon>
        <taxon>Frankiaceae</taxon>
        <taxon>Frankia</taxon>
    </lineage>
</organism>
<keyword evidence="5 8" id="KW-0547">Nucleotide-binding</keyword>
<dbReference type="Pfam" id="PF01436">
    <property type="entry name" value="NHL"/>
    <property type="match status" value="1"/>
</dbReference>
<protein>
    <recommendedName>
        <fullName evidence="1">non-specific serine/threonine protein kinase</fullName>
        <ecNumber evidence="1">2.7.11.1</ecNumber>
    </recommendedName>
</protein>
<accession>A0ABT0JUE3</accession>
<dbReference type="PROSITE" id="PS00107">
    <property type="entry name" value="PROTEIN_KINASE_ATP"/>
    <property type="match status" value="1"/>
</dbReference>
<dbReference type="InterPro" id="IPR000719">
    <property type="entry name" value="Prot_kinase_dom"/>
</dbReference>
<evidence type="ECO:0000256" key="7">
    <source>
        <dbReference type="ARBA" id="ARBA00022840"/>
    </source>
</evidence>
<dbReference type="EC" id="2.7.11.1" evidence="1"/>
<evidence type="ECO:0000256" key="5">
    <source>
        <dbReference type="ARBA" id="ARBA00022741"/>
    </source>
</evidence>
<dbReference type="EMBL" id="JALKFT010000003">
    <property type="protein sequence ID" value="MCK9875076.1"/>
    <property type="molecule type" value="Genomic_DNA"/>
</dbReference>
<dbReference type="PROSITE" id="PS50011">
    <property type="entry name" value="PROTEIN_KINASE_DOM"/>
    <property type="match status" value="1"/>
</dbReference>
<dbReference type="InterPro" id="IPR011042">
    <property type="entry name" value="6-blade_b-propeller_TolB-like"/>
</dbReference>
<keyword evidence="7 8" id="KW-0067">ATP-binding</keyword>
<dbReference type="PANTHER" id="PTHR43289">
    <property type="entry name" value="MITOGEN-ACTIVATED PROTEIN KINASE KINASE KINASE 20-RELATED"/>
    <property type="match status" value="1"/>
</dbReference>
<name>A0ABT0JUE3_9ACTN</name>
<evidence type="ECO:0000259" key="10">
    <source>
        <dbReference type="PROSITE" id="PS50011"/>
    </source>
</evidence>
<reference evidence="11 12" key="1">
    <citation type="submission" date="2022-04" db="EMBL/GenBank/DDBJ databases">
        <title>Genome diversity in the genus Frankia.</title>
        <authorList>
            <person name="Carlos-Shanley C."/>
            <person name="Hahn D."/>
        </authorList>
    </citation>
    <scope>NUCLEOTIDE SEQUENCE [LARGE SCALE GENOMIC DNA]</scope>
    <source>
        <strain evidence="11 12">Ag45/Mut15</strain>
    </source>
</reference>
<comment type="caution">
    <text evidence="11">The sequence shown here is derived from an EMBL/GenBank/DDBJ whole genome shotgun (WGS) entry which is preliminary data.</text>
</comment>
<evidence type="ECO:0000256" key="9">
    <source>
        <dbReference type="SAM" id="MobiDB-lite"/>
    </source>
</evidence>
<feature type="region of interest" description="Disordered" evidence="9">
    <location>
        <begin position="444"/>
        <end position="469"/>
    </location>
</feature>
<dbReference type="Gene3D" id="1.10.510.10">
    <property type="entry name" value="Transferase(Phosphotransferase) domain 1"/>
    <property type="match status" value="1"/>
</dbReference>
<keyword evidence="3" id="KW-0808">Transferase</keyword>
<dbReference type="InterPro" id="IPR001258">
    <property type="entry name" value="NHL_repeat"/>
</dbReference>
<evidence type="ECO:0000313" key="12">
    <source>
        <dbReference type="Proteomes" id="UP001201873"/>
    </source>
</evidence>
<evidence type="ECO:0000256" key="4">
    <source>
        <dbReference type="ARBA" id="ARBA00022737"/>
    </source>
</evidence>
<dbReference type="PROSITE" id="PS00108">
    <property type="entry name" value="PROTEIN_KINASE_ST"/>
    <property type="match status" value="1"/>
</dbReference>
<gene>
    <name evidence="11" type="ORF">MXD59_04635</name>
</gene>
<dbReference type="Pfam" id="PF00069">
    <property type="entry name" value="Pkinase"/>
    <property type="match status" value="1"/>
</dbReference>
<dbReference type="InterPro" id="IPR056822">
    <property type="entry name" value="TEN_NHL"/>
</dbReference>
<feature type="region of interest" description="Disordered" evidence="9">
    <location>
        <begin position="327"/>
        <end position="354"/>
    </location>
</feature>
<evidence type="ECO:0000256" key="8">
    <source>
        <dbReference type="PROSITE-ProRule" id="PRU10141"/>
    </source>
</evidence>
<dbReference type="InterPro" id="IPR017441">
    <property type="entry name" value="Protein_kinase_ATP_BS"/>
</dbReference>
<keyword evidence="4" id="KW-0677">Repeat</keyword>
<proteinExistence type="predicted"/>
<keyword evidence="2" id="KW-0723">Serine/threonine-protein kinase</keyword>
<sequence length="745" mass="74789">MARHQLDLDRIAAGLPGYELGDELGRGGFGVVVAARHRLIDRPVAVKVLTTADLDPAGGSGGHGSGGRDLRARFLDEARVLAGLDHPHVVRIYDYVETDGLCLLVMEQLTGGSLRGRALAGPGAASAIGVAAAVALDAAHGRGVLHRDIKPDNLLFTADGTPKVTDFGIAKIVEATAATTTGLVGTPRYMAPEQITGSPLSPATDLYALGVVLYELFAGRSPFPPELPVAALLHHHLSVRPLPMPEAPGPIAEIIIAALAKEAGWRPASGLDFAVRLAAATTAAYGPGWLSASGVPVRLPDEVLSAAGHQPGISSGPGAVHGGGRPAGVAGPPAPTVRAGRRRRPAGGGQPAGGRRVALTVGASLVVAGLAVALVLKTVVLGGDDQDNRQAAYAGRTVQFQGLADAAGIALGPDGALYVSDPGDEVGQGQIVRLSAAGQAGLIGGSGPRPTPTGNVPSPSPTPVLGDGGQSLRAELREPAGLAIGPDGAVYLAESDNGRVRRIARDATITTVAGTSRSSSDGSVASTGAALRAYLDDPTGLTVDAKGVIYVTDGYRVRRIEGGQISTVAGSGTESGSAGDGGPAINATFYQPSGLAIAPNGVLYIADRGNDTVRRVDRSGTVSLVAGSPGKSGRTGDGRAASSALLNSPKGLALGADGSLYIADSGNDVVRRIDPHGIISTVAGSASYSSDDQEGALATQVSLSGPAGVVVDPSGALYVACGDGSIRRVSTDMFLTTVLRGPPDS</sequence>
<dbReference type="Gene3D" id="3.30.200.20">
    <property type="entry name" value="Phosphorylase Kinase, domain 1"/>
    <property type="match status" value="1"/>
</dbReference>
<dbReference type="GO" id="GO:0016301">
    <property type="term" value="F:kinase activity"/>
    <property type="evidence" value="ECO:0007669"/>
    <property type="project" value="UniProtKB-KW"/>
</dbReference>
<keyword evidence="6 11" id="KW-0418">Kinase</keyword>
<evidence type="ECO:0000313" key="11">
    <source>
        <dbReference type="EMBL" id="MCK9875076.1"/>
    </source>
</evidence>
<dbReference type="PANTHER" id="PTHR43289:SF6">
    <property type="entry name" value="SERINE_THREONINE-PROTEIN KINASE NEKL-3"/>
    <property type="match status" value="1"/>
</dbReference>
<dbReference type="SUPFAM" id="SSF101898">
    <property type="entry name" value="NHL repeat"/>
    <property type="match status" value="1"/>
</dbReference>
<dbReference type="Pfam" id="PF25021">
    <property type="entry name" value="TEN_NHL"/>
    <property type="match status" value="1"/>
</dbReference>
<evidence type="ECO:0000256" key="2">
    <source>
        <dbReference type="ARBA" id="ARBA00022527"/>
    </source>
</evidence>
<feature type="domain" description="Protein kinase" evidence="10">
    <location>
        <begin position="18"/>
        <end position="290"/>
    </location>
</feature>